<dbReference type="EMBL" id="BGPR01159298">
    <property type="protein sequence ID" value="GBL89650.1"/>
    <property type="molecule type" value="Genomic_DNA"/>
</dbReference>
<keyword evidence="4" id="KW-1185">Reference proteome</keyword>
<dbReference type="PANTHER" id="PTHR11311">
    <property type="entry name" value="SPONDIN"/>
    <property type="match status" value="1"/>
</dbReference>
<dbReference type="OrthoDB" id="6424386at2759"/>
<accession>A0A4Y2BBS5</accession>
<dbReference type="GO" id="GO:0005886">
    <property type="term" value="C:plasma membrane"/>
    <property type="evidence" value="ECO:0007669"/>
    <property type="project" value="TreeGrafter"/>
</dbReference>
<dbReference type="GO" id="GO:0030036">
    <property type="term" value="P:actin cytoskeleton organization"/>
    <property type="evidence" value="ECO:0007669"/>
    <property type="project" value="TreeGrafter"/>
</dbReference>
<evidence type="ECO:0000313" key="1">
    <source>
        <dbReference type="EMBL" id="GBL89650.1"/>
    </source>
</evidence>
<dbReference type="AlphaFoldDB" id="A0A4Y2BBS5"/>
<dbReference type="SUPFAM" id="SSF82895">
    <property type="entry name" value="TSP-1 type 1 repeat"/>
    <property type="match status" value="1"/>
</dbReference>
<dbReference type="EMBL" id="BGPR01159357">
    <property type="protein sequence ID" value="GBL89862.1"/>
    <property type="molecule type" value="Genomic_DNA"/>
</dbReference>
<reference evidence="1 4" key="1">
    <citation type="journal article" date="2019" name="Sci. Rep.">
        <title>Orb-weaving spider Araneus ventricosus genome elucidates the spidroin gene catalogue.</title>
        <authorList>
            <person name="Kono N."/>
            <person name="Nakamura H."/>
            <person name="Ohtoshi R."/>
            <person name="Moran D.A.P."/>
            <person name="Shinohara A."/>
            <person name="Yoshida Y."/>
            <person name="Fujiwara M."/>
            <person name="Mori M."/>
            <person name="Tomita M."/>
            <person name="Arakawa K."/>
        </authorList>
    </citation>
    <scope>NUCLEOTIDE SEQUENCE [LARGE SCALE GENOMIC DNA]</scope>
</reference>
<name>A0A4Y2BBS5_ARAVE</name>
<dbReference type="EMBL" id="BGPR01159320">
    <property type="protein sequence ID" value="GBL89736.1"/>
    <property type="molecule type" value="Genomic_DNA"/>
</dbReference>
<gene>
    <name evidence="3" type="ORF">AVEN_223140_1</name>
    <name evidence="1" type="ORF">AVEN_2512_1</name>
    <name evidence="2" type="ORF">AVEN_71745_1</name>
</gene>
<dbReference type="Proteomes" id="UP000499080">
    <property type="component" value="Unassembled WGS sequence"/>
</dbReference>
<proteinExistence type="predicted"/>
<evidence type="ECO:0000313" key="3">
    <source>
        <dbReference type="EMBL" id="GBL89862.1"/>
    </source>
</evidence>
<organism evidence="1 4">
    <name type="scientific">Araneus ventricosus</name>
    <name type="common">Orbweaver spider</name>
    <name type="synonym">Epeira ventricosa</name>
    <dbReference type="NCBI Taxonomy" id="182803"/>
    <lineage>
        <taxon>Eukaryota</taxon>
        <taxon>Metazoa</taxon>
        <taxon>Ecdysozoa</taxon>
        <taxon>Arthropoda</taxon>
        <taxon>Chelicerata</taxon>
        <taxon>Arachnida</taxon>
        <taxon>Araneae</taxon>
        <taxon>Araneomorphae</taxon>
        <taxon>Entelegynae</taxon>
        <taxon>Araneoidea</taxon>
        <taxon>Araneidae</taxon>
        <taxon>Araneus</taxon>
    </lineage>
</organism>
<comment type="caution">
    <text evidence="1">The sequence shown here is derived from an EMBL/GenBank/DDBJ whole genome shotgun (WGS) entry which is preliminary data.</text>
</comment>
<dbReference type="PANTHER" id="PTHR11311:SF30">
    <property type="entry name" value="SPONDIN-LIKE TSP1 DOMAIN-CONTAINING PROTEIN"/>
    <property type="match status" value="1"/>
</dbReference>
<evidence type="ECO:0000313" key="4">
    <source>
        <dbReference type="Proteomes" id="UP000499080"/>
    </source>
</evidence>
<protein>
    <submittedName>
        <fullName evidence="1">Uncharacterized protein</fullName>
    </submittedName>
</protein>
<dbReference type="InterPro" id="IPR051418">
    <property type="entry name" value="Spondin/Thrombospondin_T1"/>
</dbReference>
<dbReference type="InterPro" id="IPR036383">
    <property type="entry name" value="TSP1_rpt_sf"/>
</dbReference>
<evidence type="ECO:0000313" key="2">
    <source>
        <dbReference type="EMBL" id="GBL89736.1"/>
    </source>
</evidence>
<dbReference type="Gene3D" id="2.20.100.10">
    <property type="entry name" value="Thrombospondin type-1 (TSP1) repeat"/>
    <property type="match status" value="1"/>
</dbReference>
<sequence length="88" mass="10038">YRVRERSVIVNPNNGGRPCPHLQERDACFEIELFNWQYGSWGNCSLQDPQATCGPGNRTRNKTCVKLSGVGLHTIFESLHKIFFSAFH</sequence>
<feature type="non-terminal residue" evidence="1">
    <location>
        <position position="1"/>
    </location>
</feature>